<feature type="transmembrane region" description="Helical" evidence="1">
    <location>
        <begin position="65"/>
        <end position="85"/>
    </location>
</feature>
<dbReference type="RefSeq" id="WP_344247012.1">
    <property type="nucleotide sequence ID" value="NZ_BAAAPM010000003.1"/>
</dbReference>
<evidence type="ECO:0000313" key="3">
    <source>
        <dbReference type="Proteomes" id="UP001501138"/>
    </source>
</evidence>
<protein>
    <recommendedName>
        <fullName evidence="4">PEP-CTERM protein-sorting domain-containing protein</fullName>
    </recommendedName>
</protein>
<keyword evidence="1" id="KW-0812">Transmembrane</keyword>
<name>A0ABP4V807_9MICO</name>
<dbReference type="EMBL" id="BAAAPM010000003">
    <property type="protein sequence ID" value="GAA1719412.1"/>
    <property type="molecule type" value="Genomic_DNA"/>
</dbReference>
<proteinExistence type="predicted"/>
<feature type="transmembrane region" description="Helical" evidence="1">
    <location>
        <begin position="16"/>
        <end position="35"/>
    </location>
</feature>
<gene>
    <name evidence="2" type="ORF">GCM10009809_14030</name>
</gene>
<reference evidence="3" key="1">
    <citation type="journal article" date="2019" name="Int. J. Syst. Evol. Microbiol.">
        <title>The Global Catalogue of Microorganisms (GCM) 10K type strain sequencing project: providing services to taxonomists for standard genome sequencing and annotation.</title>
        <authorList>
            <consortium name="The Broad Institute Genomics Platform"/>
            <consortium name="The Broad Institute Genome Sequencing Center for Infectious Disease"/>
            <person name="Wu L."/>
            <person name="Ma J."/>
        </authorList>
    </citation>
    <scope>NUCLEOTIDE SEQUENCE [LARGE SCALE GENOMIC DNA]</scope>
    <source>
        <strain evidence="3">JCM 15589</strain>
    </source>
</reference>
<keyword evidence="1" id="KW-0472">Membrane</keyword>
<evidence type="ECO:0000313" key="2">
    <source>
        <dbReference type="EMBL" id="GAA1719412.1"/>
    </source>
</evidence>
<dbReference type="Proteomes" id="UP001501138">
    <property type="component" value="Unassembled WGS sequence"/>
</dbReference>
<evidence type="ECO:0008006" key="4">
    <source>
        <dbReference type="Google" id="ProtNLM"/>
    </source>
</evidence>
<sequence length="90" mass="9494">MSDAPTPDGRGRPRRGTWLAVAAIVVGVGLLVWALRPMGYAQFGWFTYAQPSETMLTIETTPPELVAAATLAGPLLVGLGAGFLLGRRRG</sequence>
<keyword evidence="3" id="KW-1185">Reference proteome</keyword>
<organism evidence="2 3">
    <name type="scientific">Isoptericola hypogeus</name>
    <dbReference type="NCBI Taxonomy" id="300179"/>
    <lineage>
        <taxon>Bacteria</taxon>
        <taxon>Bacillati</taxon>
        <taxon>Actinomycetota</taxon>
        <taxon>Actinomycetes</taxon>
        <taxon>Micrococcales</taxon>
        <taxon>Promicromonosporaceae</taxon>
        <taxon>Isoptericola</taxon>
    </lineage>
</organism>
<evidence type="ECO:0000256" key="1">
    <source>
        <dbReference type="SAM" id="Phobius"/>
    </source>
</evidence>
<accession>A0ABP4V807</accession>
<comment type="caution">
    <text evidence="2">The sequence shown here is derived from an EMBL/GenBank/DDBJ whole genome shotgun (WGS) entry which is preliminary data.</text>
</comment>
<keyword evidence="1" id="KW-1133">Transmembrane helix</keyword>